<sequence>MRLVICNWGLVLTLVLGAVSAFADDRNPEAKHRLNPERHTQYLTEKLALDTQQQEQVRAILEGSHARVESILENHRPTRDNVRTELKAVRKDTDIQLASVLTLEQMEKMQALRKVHREHRRERAVKRRHHTENTHDEAEY</sequence>
<accession>A0AA37T737</accession>
<proteinExistence type="predicted"/>
<keyword evidence="4" id="KW-1185">Reference proteome</keyword>
<organism evidence="3 4">
    <name type="scientific">Marinibactrum halimedae</name>
    <dbReference type="NCBI Taxonomy" id="1444977"/>
    <lineage>
        <taxon>Bacteria</taxon>
        <taxon>Pseudomonadati</taxon>
        <taxon>Pseudomonadota</taxon>
        <taxon>Gammaproteobacteria</taxon>
        <taxon>Cellvibrionales</taxon>
        <taxon>Cellvibrionaceae</taxon>
        <taxon>Marinibactrum</taxon>
    </lineage>
</organism>
<evidence type="ECO:0000256" key="1">
    <source>
        <dbReference type="SAM" id="MobiDB-lite"/>
    </source>
</evidence>
<keyword evidence="2" id="KW-0732">Signal</keyword>
<feature type="compositionally biased region" description="Basic and acidic residues" evidence="1">
    <location>
        <begin position="131"/>
        <end position="140"/>
    </location>
</feature>
<dbReference type="RefSeq" id="WP_232594046.1">
    <property type="nucleotide sequence ID" value="NZ_JAJQVM010000016.1"/>
</dbReference>
<feature type="region of interest" description="Disordered" evidence="1">
    <location>
        <begin position="115"/>
        <end position="140"/>
    </location>
</feature>
<feature type="chain" id="PRO_5041228477" description="Periplasmic heavy metal sensor" evidence="2">
    <location>
        <begin position="24"/>
        <end position="140"/>
    </location>
</feature>
<feature type="signal peptide" evidence="2">
    <location>
        <begin position="1"/>
        <end position="23"/>
    </location>
</feature>
<feature type="compositionally biased region" description="Basic residues" evidence="1">
    <location>
        <begin position="115"/>
        <end position="130"/>
    </location>
</feature>
<dbReference type="EMBL" id="BSPD01000102">
    <property type="protein sequence ID" value="GLS28109.1"/>
    <property type="molecule type" value="Genomic_DNA"/>
</dbReference>
<gene>
    <name evidence="3" type="ORF">GCM10007877_38280</name>
</gene>
<comment type="caution">
    <text evidence="3">The sequence shown here is derived from an EMBL/GenBank/DDBJ whole genome shotgun (WGS) entry which is preliminary data.</text>
</comment>
<dbReference type="AlphaFoldDB" id="A0AA37T737"/>
<evidence type="ECO:0000313" key="3">
    <source>
        <dbReference type="EMBL" id="GLS28109.1"/>
    </source>
</evidence>
<evidence type="ECO:0008006" key="5">
    <source>
        <dbReference type="Google" id="ProtNLM"/>
    </source>
</evidence>
<evidence type="ECO:0000256" key="2">
    <source>
        <dbReference type="SAM" id="SignalP"/>
    </source>
</evidence>
<evidence type="ECO:0000313" key="4">
    <source>
        <dbReference type="Proteomes" id="UP001156870"/>
    </source>
</evidence>
<protein>
    <recommendedName>
        <fullName evidence="5">Periplasmic heavy metal sensor</fullName>
    </recommendedName>
</protein>
<dbReference type="Proteomes" id="UP001156870">
    <property type="component" value="Unassembled WGS sequence"/>
</dbReference>
<name>A0AA37T737_9GAMM</name>
<reference evidence="3 4" key="1">
    <citation type="journal article" date="2014" name="Int. J. Syst. Evol. Microbiol.">
        <title>Complete genome sequence of Corynebacterium casei LMG S-19264T (=DSM 44701T), isolated from a smear-ripened cheese.</title>
        <authorList>
            <consortium name="US DOE Joint Genome Institute (JGI-PGF)"/>
            <person name="Walter F."/>
            <person name="Albersmeier A."/>
            <person name="Kalinowski J."/>
            <person name="Ruckert C."/>
        </authorList>
    </citation>
    <scope>NUCLEOTIDE SEQUENCE [LARGE SCALE GENOMIC DNA]</scope>
    <source>
        <strain evidence="3 4">NBRC 110095</strain>
    </source>
</reference>